<name>A0A2K3NJV4_TRIPR</name>
<sequence>DSDGLWFKVLIAKYGLKNGQIDSGGSRASNWWKVIHRSWYETDIGEGKWFSDNIFKRFGDGEKTLFWKDSWVDEIPLKSQFSRLFELSLNKDSTVVDMFRLGWGYGGNGWRLTSLMNENGCQILRKGIQMVLILS</sequence>
<dbReference type="EMBL" id="ASHM01022495">
    <property type="protein sequence ID" value="PNY03332.1"/>
    <property type="molecule type" value="Genomic_DNA"/>
</dbReference>
<keyword evidence="1" id="KW-0675">Receptor</keyword>
<dbReference type="Proteomes" id="UP000236291">
    <property type="component" value="Unassembled WGS sequence"/>
</dbReference>
<accession>A0A2K3NJV4</accession>
<reference evidence="1 2" key="1">
    <citation type="journal article" date="2014" name="Am. J. Bot.">
        <title>Genome assembly and annotation for red clover (Trifolium pratense; Fabaceae).</title>
        <authorList>
            <person name="Istvanek J."/>
            <person name="Jaros M."/>
            <person name="Krenek A."/>
            <person name="Repkova J."/>
        </authorList>
    </citation>
    <scope>NUCLEOTIDE SEQUENCE [LARGE SCALE GENOMIC DNA]</scope>
    <source>
        <strain evidence="2">cv. Tatra</strain>
        <tissue evidence="1">Young leaves</tissue>
    </source>
</reference>
<reference evidence="1 2" key="2">
    <citation type="journal article" date="2017" name="Front. Plant Sci.">
        <title>Gene Classification and Mining of Molecular Markers Useful in Red Clover (Trifolium pratense) Breeding.</title>
        <authorList>
            <person name="Istvanek J."/>
            <person name="Dluhosova J."/>
            <person name="Dluhos P."/>
            <person name="Patkova L."/>
            <person name="Nedelnik J."/>
            <person name="Repkova J."/>
        </authorList>
    </citation>
    <scope>NUCLEOTIDE SEQUENCE [LARGE SCALE GENOMIC DNA]</scope>
    <source>
        <strain evidence="2">cv. Tatra</strain>
        <tissue evidence="1">Young leaves</tissue>
    </source>
</reference>
<dbReference type="AlphaFoldDB" id="A0A2K3NJV4"/>
<dbReference type="PANTHER" id="PTHR36617:SF5">
    <property type="entry name" value="OS05G0421675 PROTEIN"/>
    <property type="match status" value="1"/>
</dbReference>
<organism evidence="1 2">
    <name type="scientific">Trifolium pratense</name>
    <name type="common">Red clover</name>
    <dbReference type="NCBI Taxonomy" id="57577"/>
    <lineage>
        <taxon>Eukaryota</taxon>
        <taxon>Viridiplantae</taxon>
        <taxon>Streptophyta</taxon>
        <taxon>Embryophyta</taxon>
        <taxon>Tracheophyta</taxon>
        <taxon>Spermatophyta</taxon>
        <taxon>Magnoliopsida</taxon>
        <taxon>eudicotyledons</taxon>
        <taxon>Gunneridae</taxon>
        <taxon>Pentapetalae</taxon>
        <taxon>rosids</taxon>
        <taxon>fabids</taxon>
        <taxon>Fabales</taxon>
        <taxon>Fabaceae</taxon>
        <taxon>Papilionoideae</taxon>
        <taxon>50 kb inversion clade</taxon>
        <taxon>NPAAA clade</taxon>
        <taxon>Hologalegina</taxon>
        <taxon>IRL clade</taxon>
        <taxon>Trifolieae</taxon>
        <taxon>Trifolium</taxon>
    </lineage>
</organism>
<dbReference type="GO" id="GO:0016301">
    <property type="term" value="F:kinase activity"/>
    <property type="evidence" value="ECO:0007669"/>
    <property type="project" value="UniProtKB-KW"/>
</dbReference>
<evidence type="ECO:0000313" key="2">
    <source>
        <dbReference type="Proteomes" id="UP000236291"/>
    </source>
</evidence>
<proteinExistence type="predicted"/>
<keyword evidence="1" id="KW-0808">Transferase</keyword>
<evidence type="ECO:0000313" key="1">
    <source>
        <dbReference type="EMBL" id="PNY03332.1"/>
    </source>
</evidence>
<protein>
    <submittedName>
        <fullName evidence="1">Cysteine-rich receptor-like protein kinase</fullName>
    </submittedName>
</protein>
<comment type="caution">
    <text evidence="1">The sequence shown here is derived from an EMBL/GenBank/DDBJ whole genome shotgun (WGS) entry which is preliminary data.</text>
</comment>
<keyword evidence="1" id="KW-0418">Kinase</keyword>
<feature type="non-terminal residue" evidence="1">
    <location>
        <position position="1"/>
    </location>
</feature>
<gene>
    <name evidence="1" type="ORF">L195_g026659</name>
</gene>
<dbReference type="PANTHER" id="PTHR36617">
    <property type="entry name" value="PROTEIN, PUTATIVE-RELATED"/>
    <property type="match status" value="1"/>
</dbReference>